<proteinExistence type="predicted"/>
<evidence type="ECO:0000313" key="1">
    <source>
        <dbReference type="EMBL" id="JAD73865.1"/>
    </source>
</evidence>
<reference evidence="1" key="2">
    <citation type="journal article" date="2015" name="Data Brief">
        <title>Shoot transcriptome of the giant reed, Arundo donax.</title>
        <authorList>
            <person name="Barrero R.A."/>
            <person name="Guerrero F.D."/>
            <person name="Moolhuijzen P."/>
            <person name="Goolsby J.A."/>
            <person name="Tidwell J."/>
            <person name="Bellgard S.E."/>
            <person name="Bellgard M.I."/>
        </authorList>
    </citation>
    <scope>NUCLEOTIDE SEQUENCE</scope>
    <source>
        <tissue evidence="1">Shoot tissue taken approximately 20 cm above the soil surface</tissue>
    </source>
</reference>
<name>A0A0A9CKE3_ARUDO</name>
<reference evidence="1" key="1">
    <citation type="submission" date="2014-09" db="EMBL/GenBank/DDBJ databases">
        <authorList>
            <person name="Magalhaes I.L.F."/>
            <person name="Oliveira U."/>
            <person name="Santos F.R."/>
            <person name="Vidigal T.H.D.A."/>
            <person name="Brescovit A.D."/>
            <person name="Santos A.J."/>
        </authorList>
    </citation>
    <scope>NUCLEOTIDE SEQUENCE</scope>
    <source>
        <tissue evidence="1">Shoot tissue taken approximately 20 cm above the soil surface</tissue>
    </source>
</reference>
<dbReference type="AlphaFoldDB" id="A0A0A9CKE3"/>
<organism evidence="1">
    <name type="scientific">Arundo donax</name>
    <name type="common">Giant reed</name>
    <name type="synonym">Donax arundinaceus</name>
    <dbReference type="NCBI Taxonomy" id="35708"/>
    <lineage>
        <taxon>Eukaryota</taxon>
        <taxon>Viridiplantae</taxon>
        <taxon>Streptophyta</taxon>
        <taxon>Embryophyta</taxon>
        <taxon>Tracheophyta</taxon>
        <taxon>Spermatophyta</taxon>
        <taxon>Magnoliopsida</taxon>
        <taxon>Liliopsida</taxon>
        <taxon>Poales</taxon>
        <taxon>Poaceae</taxon>
        <taxon>PACMAD clade</taxon>
        <taxon>Arundinoideae</taxon>
        <taxon>Arundineae</taxon>
        <taxon>Arundo</taxon>
    </lineage>
</organism>
<dbReference type="EMBL" id="GBRH01224030">
    <property type="protein sequence ID" value="JAD73865.1"/>
    <property type="molecule type" value="Transcribed_RNA"/>
</dbReference>
<accession>A0A0A9CKE3</accession>
<protein>
    <submittedName>
        <fullName evidence="1">Uncharacterized protein</fullName>
    </submittedName>
</protein>
<sequence length="24" mass="2765">MILQIRRGQNAEKIGTLMFCQNSL</sequence>